<evidence type="ECO:0000313" key="1">
    <source>
        <dbReference type="EMBL" id="RNA40573.1"/>
    </source>
</evidence>
<dbReference type="Proteomes" id="UP000276133">
    <property type="component" value="Unassembled WGS sequence"/>
</dbReference>
<proteinExistence type="predicted"/>
<organism evidence="1 2">
    <name type="scientific">Brachionus plicatilis</name>
    <name type="common">Marine rotifer</name>
    <name type="synonym">Brachionus muelleri</name>
    <dbReference type="NCBI Taxonomy" id="10195"/>
    <lineage>
        <taxon>Eukaryota</taxon>
        <taxon>Metazoa</taxon>
        <taxon>Spiralia</taxon>
        <taxon>Gnathifera</taxon>
        <taxon>Rotifera</taxon>
        <taxon>Eurotatoria</taxon>
        <taxon>Monogononta</taxon>
        <taxon>Pseudotrocha</taxon>
        <taxon>Ploima</taxon>
        <taxon>Brachionidae</taxon>
        <taxon>Brachionus</taxon>
    </lineage>
</organism>
<reference evidence="1 2" key="1">
    <citation type="journal article" date="2018" name="Sci. Rep.">
        <title>Genomic signatures of local adaptation to the degree of environmental predictability in rotifers.</title>
        <authorList>
            <person name="Franch-Gras L."/>
            <person name="Hahn C."/>
            <person name="Garcia-Roger E.M."/>
            <person name="Carmona M.J."/>
            <person name="Serra M."/>
            <person name="Gomez A."/>
        </authorList>
    </citation>
    <scope>NUCLEOTIDE SEQUENCE [LARGE SCALE GENOMIC DNA]</scope>
    <source>
        <strain evidence="1">HYR1</strain>
    </source>
</reference>
<keyword evidence="2" id="KW-1185">Reference proteome</keyword>
<dbReference type="EMBL" id="REGN01000630">
    <property type="protein sequence ID" value="RNA40573.1"/>
    <property type="molecule type" value="Genomic_DNA"/>
</dbReference>
<protein>
    <submittedName>
        <fullName evidence="1">Uncharacterized protein</fullName>
    </submittedName>
</protein>
<sequence>MKINFSFVGWFMFNKIDITWNCDSNKTDLNTDPCTMTIGTETSFAHRQGAVDFTQDKLRKDYKRNENHITQL</sequence>
<name>A0A3M7SXN7_BRAPC</name>
<gene>
    <name evidence="1" type="ORF">BpHYR1_004150</name>
</gene>
<comment type="caution">
    <text evidence="1">The sequence shown here is derived from an EMBL/GenBank/DDBJ whole genome shotgun (WGS) entry which is preliminary data.</text>
</comment>
<dbReference type="AlphaFoldDB" id="A0A3M7SXN7"/>
<evidence type="ECO:0000313" key="2">
    <source>
        <dbReference type="Proteomes" id="UP000276133"/>
    </source>
</evidence>
<accession>A0A3M7SXN7</accession>